<feature type="compositionally biased region" description="Polar residues" evidence="3">
    <location>
        <begin position="80"/>
        <end position="96"/>
    </location>
</feature>
<dbReference type="GO" id="GO:0003924">
    <property type="term" value="F:GTPase activity"/>
    <property type="evidence" value="ECO:0007669"/>
    <property type="project" value="InterPro"/>
</dbReference>
<feature type="compositionally biased region" description="Polar residues" evidence="3">
    <location>
        <begin position="35"/>
        <end position="46"/>
    </location>
</feature>
<evidence type="ECO:0000256" key="2">
    <source>
        <dbReference type="ARBA" id="ARBA00022553"/>
    </source>
</evidence>
<dbReference type="PROSITE" id="PS51421">
    <property type="entry name" value="RAS"/>
    <property type="match status" value="1"/>
</dbReference>
<dbReference type="GO" id="GO:0005525">
    <property type="term" value="F:GTP binding"/>
    <property type="evidence" value="ECO:0007669"/>
    <property type="project" value="InterPro"/>
</dbReference>
<dbReference type="PANTHER" id="PTHR45775">
    <property type="entry name" value="RAD, GEM/KIR FAMILY MEMBER 2, ISOFORM C"/>
    <property type="match status" value="1"/>
</dbReference>
<dbReference type="Gene3D" id="3.40.50.300">
    <property type="entry name" value="P-loop containing nucleotide triphosphate hydrolases"/>
    <property type="match status" value="1"/>
</dbReference>
<dbReference type="AlphaFoldDB" id="A0A914X212"/>
<dbReference type="Proteomes" id="UP000887566">
    <property type="component" value="Unplaced"/>
</dbReference>
<dbReference type="SMART" id="SM00173">
    <property type="entry name" value="RAS"/>
    <property type="match status" value="1"/>
</dbReference>
<evidence type="ECO:0000256" key="1">
    <source>
        <dbReference type="ARBA" id="ARBA00008846"/>
    </source>
</evidence>
<comment type="similarity">
    <text evidence="1">Belongs to the small GTPase superfamily. RGK family.</text>
</comment>
<dbReference type="InterPro" id="IPR027417">
    <property type="entry name" value="P-loop_NTPase"/>
</dbReference>
<feature type="compositionally biased region" description="Low complexity" evidence="3">
    <location>
        <begin position="205"/>
        <end position="214"/>
    </location>
</feature>
<sequence>MTNSVDVWSDDEGVGSPVSYRLAGLDRSVYDELETNSPSFTSSSPIENFWTDASGGSSSRRRQLPSLDRVKASSHRPLLATNSHPTLLESPSSTSARVLPDTPPTTRPLCLSLTSSSREAAARRGHMRSDASNYRALSRELQSSGSPDAHTMIDRASGHFLHPRDYQRLTAVSDDTLAPPQPHHRLIGPTRSADPSASRSDRSSSRSPNNAARGSSRKSSNHLTPSSYSMRNHQSGRSQSFKHRSPRRTNETRTFAQDDLGASQRRRSTPTVSRRSSFQQRAGKEQRTDVWPEPKTASEIEERFLKLPDSDDYTRIRQFNIDAKGAVVSRGDSFRRKRRTASGGSDSPPNGEVRTDSHSDSVSSQASLSKAPDSPTAVNAPDGFVGNNGDLLPGERPTAASTSRPLVFHIYVLGQSGTGKSALIRQFMTSEHKNPFAIDYDGEFENTVSVSISGQETELAFFESNSDEDETWIERQVSAYLLVYSVDSKSSFRNVMGLVEDLRHDQRTRHKPIIVAGNKIDLERRRCVTLAEAQSAAAMHNFIHFEVSVALNHDVDEVLIGVLAEIRESLGPRQLSETSNNNSEHKSLSRSGSKHSAKKDAGAEETFGAAIRRFSQRKKKQMAPRSARRSDDNEEATTKCGSLTPASLVDRFRQWRRRGSRSCDDVRI</sequence>
<feature type="compositionally biased region" description="Polar residues" evidence="3">
    <location>
        <begin position="221"/>
        <end position="239"/>
    </location>
</feature>
<name>A0A914X212_9BILA</name>
<feature type="region of interest" description="Disordered" evidence="3">
    <location>
        <begin position="573"/>
        <end position="643"/>
    </location>
</feature>
<feature type="region of interest" description="Disordered" evidence="3">
    <location>
        <begin position="329"/>
        <end position="398"/>
    </location>
</feature>
<dbReference type="GO" id="GO:0005886">
    <property type="term" value="C:plasma membrane"/>
    <property type="evidence" value="ECO:0007669"/>
    <property type="project" value="TreeGrafter"/>
</dbReference>
<dbReference type="Pfam" id="PF00071">
    <property type="entry name" value="Ras"/>
    <property type="match status" value="1"/>
</dbReference>
<dbReference type="SMART" id="SM00175">
    <property type="entry name" value="RAB"/>
    <property type="match status" value="1"/>
</dbReference>
<feature type="compositionally biased region" description="Basic and acidic residues" evidence="3">
    <location>
        <begin position="282"/>
        <end position="295"/>
    </location>
</feature>
<accession>A0A914X212</accession>
<dbReference type="SMART" id="SM00174">
    <property type="entry name" value="RHO"/>
    <property type="match status" value="1"/>
</dbReference>
<keyword evidence="2" id="KW-0597">Phosphoprotein</keyword>
<evidence type="ECO:0000256" key="3">
    <source>
        <dbReference type="SAM" id="MobiDB-lite"/>
    </source>
</evidence>
<evidence type="ECO:0000313" key="5">
    <source>
        <dbReference type="WBParaSite" id="PSAMB.scaffold569size46957.g7019.t1"/>
    </source>
</evidence>
<evidence type="ECO:0000313" key="4">
    <source>
        <dbReference type="Proteomes" id="UP000887566"/>
    </source>
</evidence>
<dbReference type="InterPro" id="IPR051641">
    <property type="entry name" value="RGK_GTP-binding_reg"/>
</dbReference>
<dbReference type="PROSITE" id="PS51419">
    <property type="entry name" value="RAB"/>
    <property type="match status" value="1"/>
</dbReference>
<feature type="region of interest" description="Disordered" evidence="3">
    <location>
        <begin position="174"/>
        <end position="295"/>
    </location>
</feature>
<proteinExistence type="inferred from homology"/>
<dbReference type="PRINTS" id="PR00449">
    <property type="entry name" value="RASTRNSFRMNG"/>
</dbReference>
<dbReference type="GO" id="GO:0005246">
    <property type="term" value="F:calcium channel regulator activity"/>
    <property type="evidence" value="ECO:0007669"/>
    <property type="project" value="TreeGrafter"/>
</dbReference>
<keyword evidence="4" id="KW-1185">Reference proteome</keyword>
<feature type="region of interest" description="Disordered" evidence="3">
    <location>
        <begin position="34"/>
        <end position="134"/>
    </location>
</feature>
<dbReference type="InterPro" id="IPR001806">
    <property type="entry name" value="Small_GTPase"/>
</dbReference>
<dbReference type="SUPFAM" id="SSF52540">
    <property type="entry name" value="P-loop containing nucleoside triphosphate hydrolases"/>
    <property type="match status" value="1"/>
</dbReference>
<dbReference type="WBParaSite" id="PSAMB.scaffold569size46957.g7019.t1">
    <property type="protein sequence ID" value="PSAMB.scaffold569size46957.g7019.t1"/>
    <property type="gene ID" value="PSAMB.scaffold569size46957.g7019"/>
</dbReference>
<reference evidence="5" key="1">
    <citation type="submission" date="2022-11" db="UniProtKB">
        <authorList>
            <consortium name="WormBaseParasite"/>
        </authorList>
    </citation>
    <scope>IDENTIFICATION</scope>
</reference>
<protein>
    <submittedName>
        <fullName evidence="5">Uncharacterized protein</fullName>
    </submittedName>
</protein>
<organism evidence="4 5">
    <name type="scientific">Plectus sambesii</name>
    <dbReference type="NCBI Taxonomy" id="2011161"/>
    <lineage>
        <taxon>Eukaryota</taxon>
        <taxon>Metazoa</taxon>
        <taxon>Ecdysozoa</taxon>
        <taxon>Nematoda</taxon>
        <taxon>Chromadorea</taxon>
        <taxon>Plectida</taxon>
        <taxon>Plectina</taxon>
        <taxon>Plectoidea</taxon>
        <taxon>Plectidae</taxon>
        <taxon>Plectus</taxon>
    </lineage>
</organism>
<feature type="compositionally biased region" description="Low complexity" evidence="3">
    <location>
        <begin position="360"/>
        <end position="369"/>
    </location>
</feature>
<dbReference type="PANTHER" id="PTHR45775:SF11">
    <property type="entry name" value="GTP-BINDING PROTEIN GEM"/>
    <property type="match status" value="1"/>
</dbReference>